<dbReference type="EMBL" id="MEIV01000054">
    <property type="protein sequence ID" value="PIT61775.1"/>
    <property type="molecule type" value="Genomic_DNA"/>
</dbReference>
<dbReference type="GO" id="GO:0003677">
    <property type="term" value="F:DNA binding"/>
    <property type="evidence" value="ECO:0007669"/>
    <property type="project" value="UniProtKB-UniRule"/>
</dbReference>
<evidence type="ECO:0000313" key="5">
    <source>
        <dbReference type="Proteomes" id="UP000231094"/>
    </source>
</evidence>
<evidence type="ECO:0000256" key="2">
    <source>
        <dbReference type="PROSITE-ProRule" id="PRU00335"/>
    </source>
</evidence>
<proteinExistence type="predicted"/>
<dbReference type="SUPFAM" id="SSF48498">
    <property type="entry name" value="Tetracyclin repressor-like, C-terminal domain"/>
    <property type="match status" value="1"/>
</dbReference>
<dbReference type="Proteomes" id="UP000231094">
    <property type="component" value="Unassembled WGS sequence"/>
</dbReference>
<accession>A0A2N9Y304</accession>
<feature type="DNA-binding region" description="H-T-H motif" evidence="2">
    <location>
        <begin position="29"/>
        <end position="48"/>
    </location>
</feature>
<dbReference type="InterPro" id="IPR001647">
    <property type="entry name" value="HTH_TetR"/>
</dbReference>
<reference evidence="4 5" key="1">
    <citation type="journal article" date="2017" name="MBio">
        <title>Type VI secretion-mediated competition in the bee gut microbiome.</title>
        <authorList>
            <person name="Steele M.I."/>
            <person name="Kwong W.K."/>
            <person name="Powell J.E."/>
            <person name="Whiteley M."/>
            <person name="Moran N.A."/>
        </authorList>
    </citation>
    <scope>NUCLEOTIDE SEQUENCE [LARGE SCALE GENOMIC DNA]</scope>
    <source>
        <strain evidence="4 5">PEB0171</strain>
    </source>
</reference>
<evidence type="ECO:0000259" key="3">
    <source>
        <dbReference type="PROSITE" id="PS50977"/>
    </source>
</evidence>
<protein>
    <recommendedName>
        <fullName evidence="3">HTH tetR-type domain-containing protein</fullName>
    </recommendedName>
</protein>
<dbReference type="PROSITE" id="PS50977">
    <property type="entry name" value="HTH_TETR_2"/>
    <property type="match status" value="1"/>
</dbReference>
<feature type="domain" description="HTH tetR-type" evidence="3">
    <location>
        <begin position="6"/>
        <end position="66"/>
    </location>
</feature>
<keyword evidence="1 2" id="KW-0238">DNA-binding</keyword>
<dbReference type="AlphaFoldDB" id="A0A2N9Y304"/>
<name>A0A2N9Y304_9NEIS</name>
<evidence type="ECO:0000256" key="1">
    <source>
        <dbReference type="ARBA" id="ARBA00023125"/>
    </source>
</evidence>
<dbReference type="SUPFAM" id="SSF46689">
    <property type="entry name" value="Homeodomain-like"/>
    <property type="match status" value="1"/>
</dbReference>
<organism evidence="4 5">
    <name type="scientific">Snodgrassella alvi</name>
    <dbReference type="NCBI Taxonomy" id="1196083"/>
    <lineage>
        <taxon>Bacteria</taxon>
        <taxon>Pseudomonadati</taxon>
        <taxon>Pseudomonadota</taxon>
        <taxon>Betaproteobacteria</taxon>
        <taxon>Neisseriales</taxon>
        <taxon>Neisseriaceae</taxon>
        <taxon>Snodgrassella</taxon>
    </lineage>
</organism>
<dbReference type="InterPro" id="IPR036271">
    <property type="entry name" value="Tet_transcr_reg_TetR-rel_C_sf"/>
</dbReference>
<gene>
    <name evidence="4" type="ORF">BHC47_06375</name>
</gene>
<dbReference type="RefSeq" id="WP_100116936.1">
    <property type="nucleotide sequence ID" value="NZ_CP160070.2"/>
</dbReference>
<dbReference type="InterPro" id="IPR009057">
    <property type="entry name" value="Homeodomain-like_sf"/>
</dbReference>
<evidence type="ECO:0000313" key="4">
    <source>
        <dbReference type="EMBL" id="PIT61775.1"/>
    </source>
</evidence>
<sequence>MMAKLSPKKEQILTTAARLLATRGGVNFSMRIVADEMGIRLSNLQYYFPTLEKLFSALVENMLLLVERKINLALKSDAETMSVLIDIICSELDDVYNCQLMWEIWALSERTTEAHHAIDLFYQEYLKKIACFVQSQNTLLNNDEIQRRALIIVSLLEGIWVVAGKKRSGIELDKIKADLLHTINLIISST</sequence>
<comment type="caution">
    <text evidence="4">The sequence shown here is derived from an EMBL/GenBank/DDBJ whole genome shotgun (WGS) entry which is preliminary data.</text>
</comment>
<dbReference type="Gene3D" id="1.10.357.10">
    <property type="entry name" value="Tetracycline Repressor, domain 2"/>
    <property type="match status" value="1"/>
</dbReference>